<dbReference type="AlphaFoldDB" id="A0A1I5CA72"/>
<name>A0A1I5CA72_CHROL</name>
<dbReference type="EMBL" id="FOVD01000009">
    <property type="protein sequence ID" value="SFN83893.1"/>
    <property type="molecule type" value="Genomic_DNA"/>
</dbReference>
<protein>
    <submittedName>
        <fullName evidence="1">Uncharacterized protein</fullName>
    </submittedName>
</protein>
<evidence type="ECO:0000313" key="2">
    <source>
        <dbReference type="Proteomes" id="UP000198769"/>
    </source>
</evidence>
<reference evidence="2" key="1">
    <citation type="submission" date="2016-10" db="EMBL/GenBank/DDBJ databases">
        <authorList>
            <person name="Varghese N."/>
            <person name="Submissions S."/>
        </authorList>
    </citation>
    <scope>NUCLEOTIDE SEQUENCE [LARGE SCALE GENOMIC DNA]</scope>
    <source>
        <strain evidence="2">DSM 25575</strain>
    </source>
</reference>
<keyword evidence="2" id="KW-1185">Reference proteome</keyword>
<proteinExistence type="predicted"/>
<sequence length="110" mass="13247">MRNTYNKGNFRAGEDGKISQELRKYGNKKWRRTAKAVIKDQLNETVTFKKARKARHKIIWVKITKEFNGVKRSDFRGFYSEKEFKNVLKDPKVVRYFINKDKTKTNEYIH</sequence>
<organism evidence="1 2">
    <name type="scientific">Chryseobacterium oleae</name>
    <dbReference type="NCBI Taxonomy" id="491207"/>
    <lineage>
        <taxon>Bacteria</taxon>
        <taxon>Pseudomonadati</taxon>
        <taxon>Bacteroidota</taxon>
        <taxon>Flavobacteriia</taxon>
        <taxon>Flavobacteriales</taxon>
        <taxon>Weeksellaceae</taxon>
        <taxon>Chryseobacterium group</taxon>
        <taxon>Chryseobacterium</taxon>
    </lineage>
</organism>
<gene>
    <name evidence="1" type="ORF">SAMN05421594_4408</name>
</gene>
<dbReference type="Proteomes" id="UP000198769">
    <property type="component" value="Unassembled WGS sequence"/>
</dbReference>
<dbReference type="RefSeq" id="WP_090027169.1">
    <property type="nucleotide sequence ID" value="NZ_FOVD01000009.1"/>
</dbReference>
<dbReference type="OrthoDB" id="1262667at2"/>
<accession>A0A1I5CA72</accession>
<evidence type="ECO:0000313" key="1">
    <source>
        <dbReference type="EMBL" id="SFN83893.1"/>
    </source>
</evidence>